<dbReference type="GO" id="GO:0004930">
    <property type="term" value="F:G protein-coupled receptor activity"/>
    <property type="evidence" value="ECO:0007669"/>
    <property type="project" value="UniProtKB-KW"/>
</dbReference>
<evidence type="ECO:0000256" key="5">
    <source>
        <dbReference type="ARBA" id="ARBA00023040"/>
    </source>
</evidence>
<dbReference type="PANTHER" id="PTHR24229">
    <property type="entry name" value="NEUROPEPTIDES RECEPTOR"/>
    <property type="match status" value="1"/>
</dbReference>
<evidence type="ECO:0000256" key="7">
    <source>
        <dbReference type="ARBA" id="ARBA00023170"/>
    </source>
</evidence>
<comment type="caution">
    <text evidence="13">The sequence shown here is derived from an EMBL/GenBank/DDBJ whole genome shotgun (WGS) entry which is preliminary data.</text>
</comment>
<evidence type="ECO:0000256" key="8">
    <source>
        <dbReference type="ARBA" id="ARBA00023180"/>
    </source>
</evidence>
<dbReference type="EMBL" id="JAFBMS010000026">
    <property type="protein sequence ID" value="KAG9342743.1"/>
    <property type="molecule type" value="Genomic_DNA"/>
</dbReference>
<evidence type="ECO:0000256" key="9">
    <source>
        <dbReference type="ARBA" id="ARBA00023224"/>
    </source>
</evidence>
<dbReference type="GO" id="GO:0042923">
    <property type="term" value="F:neuropeptide binding"/>
    <property type="evidence" value="ECO:0007669"/>
    <property type="project" value="TreeGrafter"/>
</dbReference>
<evidence type="ECO:0000256" key="2">
    <source>
        <dbReference type="ARBA" id="ARBA00022475"/>
    </source>
</evidence>
<comment type="subcellular location">
    <subcellularLocation>
        <location evidence="1">Cell membrane</location>
        <topology evidence="1">Multi-pass membrane protein</topology>
    </subcellularLocation>
</comment>
<keyword evidence="4 11" id="KW-1133">Transmembrane helix</keyword>
<evidence type="ECO:0000259" key="12">
    <source>
        <dbReference type="PROSITE" id="PS50262"/>
    </source>
</evidence>
<keyword evidence="14" id="KW-1185">Reference proteome</keyword>
<evidence type="ECO:0000256" key="1">
    <source>
        <dbReference type="ARBA" id="ARBA00004651"/>
    </source>
</evidence>
<evidence type="ECO:0000256" key="6">
    <source>
        <dbReference type="ARBA" id="ARBA00023136"/>
    </source>
</evidence>
<dbReference type="InterPro" id="IPR000276">
    <property type="entry name" value="GPCR_Rhodpsn"/>
</dbReference>
<dbReference type="GO" id="GO:0043005">
    <property type="term" value="C:neuron projection"/>
    <property type="evidence" value="ECO:0007669"/>
    <property type="project" value="TreeGrafter"/>
</dbReference>
<feature type="non-terminal residue" evidence="13">
    <location>
        <position position="164"/>
    </location>
</feature>
<keyword evidence="3 10" id="KW-0812">Transmembrane</keyword>
<keyword evidence="8" id="KW-0325">Glycoprotein</keyword>
<dbReference type="SUPFAM" id="SSF81321">
    <property type="entry name" value="Family A G protein-coupled receptor-like"/>
    <property type="match status" value="1"/>
</dbReference>
<keyword evidence="5 10" id="KW-0297">G-protein coupled receptor</keyword>
<dbReference type="PROSITE" id="PS00237">
    <property type="entry name" value="G_PROTEIN_RECEP_F1_1"/>
    <property type="match status" value="1"/>
</dbReference>
<dbReference type="AlphaFoldDB" id="A0A8T2NPG1"/>
<gene>
    <name evidence="13" type="ORF">JZ751_015605</name>
</gene>
<keyword evidence="9 10" id="KW-0807">Transducer</keyword>
<evidence type="ECO:0000256" key="10">
    <source>
        <dbReference type="RuleBase" id="RU000688"/>
    </source>
</evidence>
<dbReference type="InterPro" id="IPR008362">
    <property type="entry name" value="MCHR2"/>
</dbReference>
<keyword evidence="2" id="KW-1003">Cell membrane</keyword>
<evidence type="ECO:0000256" key="4">
    <source>
        <dbReference type="ARBA" id="ARBA00022989"/>
    </source>
</evidence>
<dbReference type="PROSITE" id="PS50262">
    <property type="entry name" value="G_PROTEIN_RECEP_F1_2"/>
    <property type="match status" value="1"/>
</dbReference>
<name>A0A8T2NPG1_9TELE</name>
<keyword evidence="6 11" id="KW-0472">Membrane</keyword>
<evidence type="ECO:0000256" key="11">
    <source>
        <dbReference type="SAM" id="Phobius"/>
    </source>
</evidence>
<proteinExistence type="inferred from homology"/>
<dbReference type="Gene3D" id="1.20.1070.10">
    <property type="entry name" value="Rhodopsin 7-helix transmembrane proteins"/>
    <property type="match status" value="1"/>
</dbReference>
<feature type="transmembrane region" description="Helical" evidence="11">
    <location>
        <begin position="135"/>
        <end position="157"/>
    </location>
</feature>
<organism evidence="13 14">
    <name type="scientific">Albula glossodonta</name>
    <name type="common">roundjaw bonefish</name>
    <dbReference type="NCBI Taxonomy" id="121402"/>
    <lineage>
        <taxon>Eukaryota</taxon>
        <taxon>Metazoa</taxon>
        <taxon>Chordata</taxon>
        <taxon>Craniata</taxon>
        <taxon>Vertebrata</taxon>
        <taxon>Euteleostomi</taxon>
        <taxon>Actinopterygii</taxon>
        <taxon>Neopterygii</taxon>
        <taxon>Teleostei</taxon>
        <taxon>Albuliformes</taxon>
        <taxon>Albulidae</taxon>
        <taxon>Albula</taxon>
    </lineage>
</organism>
<dbReference type="GO" id="GO:0007218">
    <property type="term" value="P:neuropeptide signaling pathway"/>
    <property type="evidence" value="ECO:0007669"/>
    <property type="project" value="TreeGrafter"/>
</dbReference>
<evidence type="ECO:0000313" key="14">
    <source>
        <dbReference type="Proteomes" id="UP000824540"/>
    </source>
</evidence>
<dbReference type="PRINTS" id="PR01783">
    <property type="entry name" value="MCHRECEPTOR"/>
</dbReference>
<feature type="domain" description="G-protein coupled receptors family 1 profile" evidence="12">
    <location>
        <begin position="1"/>
        <end position="164"/>
    </location>
</feature>
<evidence type="ECO:0000313" key="13">
    <source>
        <dbReference type="EMBL" id="KAG9342743.1"/>
    </source>
</evidence>
<reference evidence="13" key="1">
    <citation type="thesis" date="2021" institute="BYU ScholarsArchive" country="Provo, UT, USA">
        <title>Applications of and Algorithms for Genome Assembly and Genomic Analyses with an Emphasis on Marine Teleosts.</title>
        <authorList>
            <person name="Pickett B.D."/>
        </authorList>
    </citation>
    <scope>NUCLEOTIDE SEQUENCE</scope>
    <source>
        <strain evidence="13">HI-2016</strain>
    </source>
</reference>
<accession>A0A8T2NPG1</accession>
<dbReference type="InterPro" id="IPR008361">
    <property type="entry name" value="MCH_rcpt"/>
</dbReference>
<dbReference type="PRINTS" id="PR00237">
    <property type="entry name" value="GPCRRHODOPSN"/>
</dbReference>
<dbReference type="InterPro" id="IPR017452">
    <property type="entry name" value="GPCR_Rhodpsn_7TM"/>
</dbReference>
<evidence type="ECO:0000256" key="3">
    <source>
        <dbReference type="ARBA" id="ARBA00022692"/>
    </source>
</evidence>
<sequence length="164" mass="18911">MCNLAVADLVHVTVMPFLIHQWARQGQWVFGSALCTIITCLDTCNQISCVGIMTTMSMDRYLAVVHPFRLVGLRTRSKTIWINLLIWAASLTLVLPTWIHSRVIRFQDGLESCSFDLVSPHEVLWYTLYQTMTSFFLPLPFLLLSYILILSYTWGMYQQNSRGQ</sequence>
<protein>
    <recommendedName>
        <fullName evidence="12">G-protein coupled receptors family 1 profile domain-containing protein</fullName>
    </recommendedName>
</protein>
<comment type="similarity">
    <text evidence="10">Belongs to the G-protein coupled receptor 1 family.</text>
</comment>
<dbReference type="PRINTS" id="PR01784">
    <property type="entry name" value="MCH2RECEPTOR"/>
</dbReference>
<dbReference type="OrthoDB" id="6076970at2759"/>
<dbReference type="PANTHER" id="PTHR24229:SF88">
    <property type="entry name" value="MELANIN-CONCENTRATING HORMONE RECEPTOR 2-RELATED"/>
    <property type="match status" value="1"/>
</dbReference>
<dbReference type="GO" id="GO:0005886">
    <property type="term" value="C:plasma membrane"/>
    <property type="evidence" value="ECO:0007669"/>
    <property type="project" value="UniProtKB-SubCell"/>
</dbReference>
<dbReference type="Pfam" id="PF00001">
    <property type="entry name" value="7tm_1"/>
    <property type="match status" value="1"/>
</dbReference>
<feature type="transmembrane region" description="Helical" evidence="11">
    <location>
        <begin position="80"/>
        <end position="99"/>
    </location>
</feature>
<dbReference type="Proteomes" id="UP000824540">
    <property type="component" value="Unassembled WGS sequence"/>
</dbReference>
<keyword evidence="7 10" id="KW-0675">Receptor</keyword>